<dbReference type="InterPro" id="IPR000415">
    <property type="entry name" value="Nitroreductase-like"/>
</dbReference>
<keyword evidence="7" id="KW-0520">NAD</keyword>
<dbReference type="InterPro" id="IPR052530">
    <property type="entry name" value="NAD(P)H_nitroreductase"/>
</dbReference>
<evidence type="ECO:0000256" key="1">
    <source>
        <dbReference type="ARBA" id="ARBA00001917"/>
    </source>
</evidence>
<dbReference type="CDD" id="cd02135">
    <property type="entry name" value="YdjA-like"/>
    <property type="match status" value="1"/>
</dbReference>
<proteinExistence type="inferred from homology"/>
<dbReference type="AlphaFoldDB" id="A0A9D1PPQ9"/>
<keyword evidence="5" id="KW-0521">NADP</keyword>
<dbReference type="GO" id="GO:0016491">
    <property type="term" value="F:oxidoreductase activity"/>
    <property type="evidence" value="ECO:0007669"/>
    <property type="project" value="UniProtKB-KW"/>
</dbReference>
<sequence>MNELQQSAIAKIIRERRSIKKGYNDKKVEEVTVRALLDQSIWAPTHGMREPWRFIFIDKDMLPTFAKKVSLTYKEDMQENRENYLNEPNAILVAIMEEPEKQKQWDENFGAIASFIHNFSLLAWEQELGVCWKTNPHIYDPKVKEILDVAETEKIVGFIHLGYFDEAPEVKPRTDIDEKLTVYKG</sequence>
<evidence type="ECO:0000256" key="7">
    <source>
        <dbReference type="ARBA" id="ARBA00023027"/>
    </source>
</evidence>
<dbReference type="Gene3D" id="3.40.109.10">
    <property type="entry name" value="NADH Oxidase"/>
    <property type="match status" value="1"/>
</dbReference>
<dbReference type="InterPro" id="IPR029479">
    <property type="entry name" value="Nitroreductase"/>
</dbReference>
<organism evidence="9 10">
    <name type="scientific">Candidatus Pseudogracilibacillus intestinigallinarum</name>
    <dbReference type="NCBI Taxonomy" id="2838742"/>
    <lineage>
        <taxon>Bacteria</taxon>
        <taxon>Bacillati</taxon>
        <taxon>Bacillota</taxon>
        <taxon>Bacilli</taxon>
        <taxon>Bacillales</taxon>
        <taxon>Bacillaceae</taxon>
        <taxon>Pseudogracilibacillus</taxon>
    </lineage>
</organism>
<comment type="cofactor">
    <cofactor evidence="1">
        <name>FMN</name>
        <dbReference type="ChEBI" id="CHEBI:58210"/>
    </cofactor>
</comment>
<comment type="similarity">
    <text evidence="2">Belongs to the nitroreductase family.</text>
</comment>
<evidence type="ECO:0000259" key="8">
    <source>
        <dbReference type="Pfam" id="PF00881"/>
    </source>
</evidence>
<evidence type="ECO:0000256" key="4">
    <source>
        <dbReference type="ARBA" id="ARBA00022643"/>
    </source>
</evidence>
<evidence type="ECO:0000313" key="10">
    <source>
        <dbReference type="Proteomes" id="UP000823937"/>
    </source>
</evidence>
<protein>
    <submittedName>
        <fullName evidence="9">Nitroreductase</fullName>
    </submittedName>
</protein>
<reference evidence="9" key="1">
    <citation type="journal article" date="2021" name="PeerJ">
        <title>Extensive microbial diversity within the chicken gut microbiome revealed by metagenomics and culture.</title>
        <authorList>
            <person name="Gilroy R."/>
            <person name="Ravi A."/>
            <person name="Getino M."/>
            <person name="Pursley I."/>
            <person name="Horton D.L."/>
            <person name="Alikhan N.F."/>
            <person name="Baker D."/>
            <person name="Gharbi K."/>
            <person name="Hall N."/>
            <person name="Watson M."/>
            <person name="Adriaenssens E.M."/>
            <person name="Foster-Nyarko E."/>
            <person name="Jarju S."/>
            <person name="Secka A."/>
            <person name="Antonio M."/>
            <person name="Oren A."/>
            <person name="Chaudhuri R.R."/>
            <person name="La Ragione R."/>
            <person name="Hildebrand F."/>
            <person name="Pallen M.J."/>
        </authorList>
    </citation>
    <scope>NUCLEOTIDE SEQUENCE</scope>
    <source>
        <strain evidence="9">CHK169-2315</strain>
    </source>
</reference>
<comment type="caution">
    <text evidence="9">The sequence shown here is derived from an EMBL/GenBank/DDBJ whole genome shotgun (WGS) entry which is preliminary data.</text>
</comment>
<keyword evidence="4" id="KW-0288">FMN</keyword>
<reference evidence="9" key="2">
    <citation type="submission" date="2021-04" db="EMBL/GenBank/DDBJ databases">
        <authorList>
            <person name="Gilroy R."/>
        </authorList>
    </citation>
    <scope>NUCLEOTIDE SEQUENCE</scope>
    <source>
        <strain evidence="9">CHK169-2315</strain>
    </source>
</reference>
<dbReference type="PANTHER" id="PTHR43821">
    <property type="entry name" value="NAD(P)H NITROREDUCTASE YDJA-RELATED"/>
    <property type="match status" value="1"/>
</dbReference>
<dbReference type="Proteomes" id="UP000823937">
    <property type="component" value="Unassembled WGS sequence"/>
</dbReference>
<keyword evidence="3" id="KW-0285">Flavoprotein</keyword>
<evidence type="ECO:0000256" key="5">
    <source>
        <dbReference type="ARBA" id="ARBA00022857"/>
    </source>
</evidence>
<feature type="domain" description="Nitroreductase" evidence="8">
    <location>
        <begin position="13"/>
        <end position="163"/>
    </location>
</feature>
<dbReference type="InterPro" id="IPR026021">
    <property type="entry name" value="YdjA-like"/>
</dbReference>
<dbReference type="PANTHER" id="PTHR43821:SF1">
    <property type="entry name" value="NAD(P)H NITROREDUCTASE YDJA-RELATED"/>
    <property type="match status" value="1"/>
</dbReference>
<dbReference type="EMBL" id="DXHX01000131">
    <property type="protein sequence ID" value="HIV75274.1"/>
    <property type="molecule type" value="Genomic_DNA"/>
</dbReference>
<evidence type="ECO:0000313" key="9">
    <source>
        <dbReference type="EMBL" id="HIV75274.1"/>
    </source>
</evidence>
<evidence type="ECO:0000256" key="2">
    <source>
        <dbReference type="ARBA" id="ARBA00007118"/>
    </source>
</evidence>
<accession>A0A9D1PPQ9</accession>
<name>A0A9D1PPQ9_9BACI</name>
<dbReference type="Pfam" id="PF00881">
    <property type="entry name" value="Nitroreductase"/>
    <property type="match status" value="1"/>
</dbReference>
<gene>
    <name evidence="9" type="ORF">H9895_09370</name>
</gene>
<keyword evidence="6" id="KW-0560">Oxidoreductase</keyword>
<evidence type="ECO:0000256" key="6">
    <source>
        <dbReference type="ARBA" id="ARBA00023002"/>
    </source>
</evidence>
<dbReference type="SUPFAM" id="SSF55469">
    <property type="entry name" value="FMN-dependent nitroreductase-like"/>
    <property type="match status" value="1"/>
</dbReference>
<evidence type="ECO:0000256" key="3">
    <source>
        <dbReference type="ARBA" id="ARBA00022630"/>
    </source>
</evidence>